<dbReference type="OrthoDB" id="9803238at2"/>
<dbReference type="STRING" id="45073.Lqui_0993"/>
<dbReference type="GO" id="GO:0000271">
    <property type="term" value="P:polysaccharide biosynthetic process"/>
    <property type="evidence" value="ECO:0007669"/>
    <property type="project" value="InterPro"/>
</dbReference>
<dbReference type="PANTHER" id="PTHR43491">
    <property type="entry name" value="UDP-N-ACETYL-D-MANNOSAMINE DEHYDROGENASE"/>
    <property type="match status" value="1"/>
</dbReference>
<name>A0A0W0Y5R4_9GAMM</name>
<dbReference type="AlphaFoldDB" id="A0A0W0Y5R4"/>
<dbReference type="Proteomes" id="UP000054618">
    <property type="component" value="Unassembled WGS sequence"/>
</dbReference>
<gene>
    <name evidence="6" type="primary">capL</name>
    <name evidence="6" type="ORF">Lqui_0993</name>
</gene>
<evidence type="ECO:0000259" key="5">
    <source>
        <dbReference type="SMART" id="SM00984"/>
    </source>
</evidence>
<dbReference type="InterPro" id="IPR014027">
    <property type="entry name" value="UDP-Glc/GDP-Man_DH_C"/>
</dbReference>
<dbReference type="SMART" id="SM00984">
    <property type="entry name" value="UDPG_MGDP_dh_C"/>
    <property type="match status" value="1"/>
</dbReference>
<feature type="domain" description="UDP-glucose/GDP-mannose dehydrogenase C-terminal" evidence="5">
    <location>
        <begin position="312"/>
        <end position="412"/>
    </location>
</feature>
<dbReference type="RefSeq" id="WP_058507081.1">
    <property type="nucleotide sequence ID" value="NZ_CAAAIK010000006.1"/>
</dbReference>
<reference evidence="6 7" key="1">
    <citation type="submission" date="2015-11" db="EMBL/GenBank/DDBJ databases">
        <title>Genomic analysis of 38 Legionella species identifies large and diverse effector repertoires.</title>
        <authorList>
            <person name="Burstein D."/>
            <person name="Amaro F."/>
            <person name="Zusman T."/>
            <person name="Lifshitz Z."/>
            <person name="Cohen O."/>
            <person name="Gilbert J.A."/>
            <person name="Pupko T."/>
            <person name="Shuman H.A."/>
            <person name="Segal G."/>
        </authorList>
    </citation>
    <scope>NUCLEOTIDE SEQUENCE [LARGE SCALE GENOMIC DNA]</scope>
    <source>
        <strain evidence="6 7">CDC#1442-AUS-E</strain>
    </source>
</reference>
<dbReference type="InterPro" id="IPR028359">
    <property type="entry name" value="UDP_ManNAc/GlcNAc_DH"/>
</dbReference>
<dbReference type="SUPFAM" id="SSF51735">
    <property type="entry name" value="NAD(P)-binding Rossmann-fold domains"/>
    <property type="match status" value="1"/>
</dbReference>
<dbReference type="InterPro" id="IPR036220">
    <property type="entry name" value="UDP-Glc/GDP-Man_DH_C_sf"/>
</dbReference>
<protein>
    <submittedName>
        <fullName evidence="6">Protein capL</fullName>
    </submittedName>
</protein>
<evidence type="ECO:0000313" key="6">
    <source>
        <dbReference type="EMBL" id="KTD52149.1"/>
    </source>
</evidence>
<comment type="caution">
    <text evidence="6">The sequence shown here is derived from an EMBL/GenBank/DDBJ whole genome shotgun (WGS) entry which is preliminary data.</text>
</comment>
<dbReference type="PIRSF" id="PIRSF000124">
    <property type="entry name" value="UDPglc_GDPman_dh"/>
    <property type="match status" value="1"/>
</dbReference>
<evidence type="ECO:0000256" key="3">
    <source>
        <dbReference type="ARBA" id="ARBA00023027"/>
    </source>
</evidence>
<dbReference type="Gene3D" id="3.40.50.720">
    <property type="entry name" value="NAD(P)-binding Rossmann-like Domain"/>
    <property type="match status" value="2"/>
</dbReference>
<dbReference type="PANTHER" id="PTHR43491:SF2">
    <property type="entry name" value="UDP-N-ACETYL-D-MANNOSAMINE DEHYDROGENASE"/>
    <property type="match status" value="1"/>
</dbReference>
<organism evidence="6 7">
    <name type="scientific">Legionella quinlivanii</name>
    <dbReference type="NCBI Taxonomy" id="45073"/>
    <lineage>
        <taxon>Bacteria</taxon>
        <taxon>Pseudomonadati</taxon>
        <taxon>Pseudomonadota</taxon>
        <taxon>Gammaproteobacteria</taxon>
        <taxon>Legionellales</taxon>
        <taxon>Legionellaceae</taxon>
        <taxon>Legionella</taxon>
    </lineage>
</organism>
<dbReference type="PIRSF" id="PIRSF500136">
    <property type="entry name" value="UDP_ManNAc_DH"/>
    <property type="match status" value="1"/>
</dbReference>
<dbReference type="GO" id="GO:0016616">
    <property type="term" value="F:oxidoreductase activity, acting on the CH-OH group of donors, NAD or NADP as acceptor"/>
    <property type="evidence" value="ECO:0007669"/>
    <property type="project" value="InterPro"/>
</dbReference>
<dbReference type="InterPro" id="IPR017476">
    <property type="entry name" value="UDP-Glc/GDP-Man"/>
</dbReference>
<dbReference type="Pfam" id="PF03721">
    <property type="entry name" value="UDPG_MGDP_dh_N"/>
    <property type="match status" value="1"/>
</dbReference>
<evidence type="ECO:0000256" key="4">
    <source>
        <dbReference type="PIRNR" id="PIRNR000124"/>
    </source>
</evidence>
<dbReference type="InterPro" id="IPR001732">
    <property type="entry name" value="UDP-Glc/GDP-Man_DH_N"/>
</dbReference>
<dbReference type="NCBIfam" id="TIGR03026">
    <property type="entry name" value="NDP-sugDHase"/>
    <property type="match status" value="1"/>
</dbReference>
<dbReference type="PATRIC" id="fig|45073.5.peg.1048"/>
<comment type="similarity">
    <text evidence="1 4">Belongs to the UDP-glucose/GDP-mannose dehydrogenase family.</text>
</comment>
<keyword evidence="7" id="KW-1185">Reference proteome</keyword>
<dbReference type="GO" id="GO:0016628">
    <property type="term" value="F:oxidoreductase activity, acting on the CH-CH group of donors, NAD or NADP as acceptor"/>
    <property type="evidence" value="ECO:0007669"/>
    <property type="project" value="InterPro"/>
</dbReference>
<dbReference type="SUPFAM" id="SSF52413">
    <property type="entry name" value="UDP-glucose/GDP-mannose dehydrogenase C-terminal domain"/>
    <property type="match status" value="1"/>
</dbReference>
<dbReference type="GO" id="GO:0051287">
    <property type="term" value="F:NAD binding"/>
    <property type="evidence" value="ECO:0007669"/>
    <property type="project" value="InterPro"/>
</dbReference>
<evidence type="ECO:0000256" key="2">
    <source>
        <dbReference type="ARBA" id="ARBA00023002"/>
    </source>
</evidence>
<dbReference type="InterPro" id="IPR014026">
    <property type="entry name" value="UDP-Glc/GDP-Man_DH_dimer"/>
</dbReference>
<dbReference type="InterPro" id="IPR036291">
    <property type="entry name" value="NAD(P)-bd_dom_sf"/>
</dbReference>
<accession>A0A0W0Y5R4</accession>
<evidence type="ECO:0000256" key="1">
    <source>
        <dbReference type="ARBA" id="ARBA00006601"/>
    </source>
</evidence>
<dbReference type="SUPFAM" id="SSF48179">
    <property type="entry name" value="6-phosphogluconate dehydrogenase C-terminal domain-like"/>
    <property type="match status" value="1"/>
</dbReference>
<sequence length="425" mass="47858">MNREIAIIGLGYVGLSLATALSKTYKVYGYDISESRIQELKKGFDKNNLVNEAELQDSPVFFTSNTHEIRTANFFIVTVPTPAFFYELPNLEPVINATKAVGNILKKGDIVVYESTVYPGTTEEVCQPLLEEMSGLRCQTDFNIGYSPERISPHDPHYNLKNIIKVISAQNQETLKQIEDVYKNCCDTLYPVSSIKTGEAVKILENTQRDINIACMNEFAQIMHGLDLNVHEILQAAKTKWSFVPFKPGFVGGHCIAVDPLYLAFKAKRIGVPHDLILTARKVNDGMPYFVISQLVQALIKYDIPVKHCPVGVFGITYKENAADIRSSLALKFIKELKLAGFQCQVHDPFADRDYVEKKYDIHLVDYDEVNTLSAAIVVVGHDYYRQKGLQSLVTKCQRPAVIMDIPNLFAEEKLDEPGVFYWGL</sequence>
<dbReference type="EMBL" id="LNYS01000006">
    <property type="protein sequence ID" value="KTD52149.1"/>
    <property type="molecule type" value="Genomic_DNA"/>
</dbReference>
<dbReference type="Pfam" id="PF03720">
    <property type="entry name" value="UDPG_MGDP_dh_C"/>
    <property type="match status" value="1"/>
</dbReference>
<keyword evidence="2" id="KW-0560">Oxidoreductase</keyword>
<dbReference type="InterPro" id="IPR008927">
    <property type="entry name" value="6-PGluconate_DH-like_C_sf"/>
</dbReference>
<proteinExistence type="inferred from homology"/>
<evidence type="ECO:0000313" key="7">
    <source>
        <dbReference type="Proteomes" id="UP000054618"/>
    </source>
</evidence>
<dbReference type="Pfam" id="PF00984">
    <property type="entry name" value="UDPG_MGDP_dh"/>
    <property type="match status" value="1"/>
</dbReference>
<keyword evidence="3" id="KW-0520">NAD</keyword>